<keyword evidence="2" id="KW-1185">Reference proteome</keyword>
<organism evidence="1 2">
    <name type="scientific">Streptomyces sudanensis</name>
    <dbReference type="NCBI Taxonomy" id="436397"/>
    <lineage>
        <taxon>Bacteria</taxon>
        <taxon>Bacillati</taxon>
        <taxon>Actinomycetota</taxon>
        <taxon>Actinomycetes</taxon>
        <taxon>Kitasatosporales</taxon>
        <taxon>Streptomycetaceae</taxon>
        <taxon>Streptomyces</taxon>
    </lineage>
</organism>
<evidence type="ECO:0000313" key="1">
    <source>
        <dbReference type="EMBL" id="URN17631.1"/>
    </source>
</evidence>
<proteinExistence type="predicted"/>
<dbReference type="RefSeq" id="WP_010474529.1">
    <property type="nucleotide sequence ID" value="NZ_CP095474.1"/>
</dbReference>
<evidence type="ECO:0000313" key="2">
    <source>
        <dbReference type="Proteomes" id="UP001056383"/>
    </source>
</evidence>
<accession>A0ABY4TFB9</accession>
<reference evidence="1" key="1">
    <citation type="submission" date="2022-04" db="EMBL/GenBank/DDBJ databases">
        <title>Systematic whole-genome sequencing reveals an unexpected diversity among actinomycetoma pathogens and provides insights into their antibacterial susceptibilities.</title>
        <authorList>
            <person name="Watson A.K."/>
            <person name="Kepplinger B."/>
            <person name="Bakhiet S.M."/>
            <person name="Mhmoud N.A."/>
            <person name="Chapman J."/>
            <person name="Allenby N."/>
            <person name="Mickiewicz K."/>
            <person name="Goodfellow M."/>
            <person name="Fahal A.H."/>
            <person name="Errington J."/>
        </authorList>
    </citation>
    <scope>NUCLEOTIDE SEQUENCE</scope>
    <source>
        <strain evidence="1">SD 504</strain>
    </source>
</reference>
<sequence length="53" mass="5569">MTIPSGPGSGEYETPSGAAAAVVRALDPHADPDRNGWSFWTVTATGRLLQSIR</sequence>
<protein>
    <submittedName>
        <fullName evidence="1">Uncharacterized protein</fullName>
    </submittedName>
</protein>
<dbReference type="EMBL" id="CP095474">
    <property type="protein sequence ID" value="URN17631.1"/>
    <property type="molecule type" value="Genomic_DNA"/>
</dbReference>
<gene>
    <name evidence="1" type="ORF">MW084_18675</name>
</gene>
<dbReference type="Proteomes" id="UP001056383">
    <property type="component" value="Chromosome"/>
</dbReference>
<name>A0ABY4TFB9_9ACTN</name>